<dbReference type="PANTHER" id="PTHR11452">
    <property type="entry name" value="ALPHA-GALACTOSIDASE/ALPHA-N-ACETYLGALACTOSAMINIDASE"/>
    <property type="match status" value="1"/>
</dbReference>
<dbReference type="OrthoDB" id="5795902at2759"/>
<feature type="chain" id="PRO_5022919269" description="Alpha-galactosidase" evidence="8">
    <location>
        <begin position="23"/>
        <end position="433"/>
    </location>
</feature>
<evidence type="ECO:0000256" key="3">
    <source>
        <dbReference type="ARBA" id="ARBA00012755"/>
    </source>
</evidence>
<gene>
    <name evidence="10" type="ORF">BDV98DRAFT_548032</name>
</gene>
<evidence type="ECO:0000256" key="1">
    <source>
        <dbReference type="ARBA" id="ARBA00001255"/>
    </source>
</evidence>
<evidence type="ECO:0000256" key="5">
    <source>
        <dbReference type="ARBA" id="ARBA00022801"/>
    </source>
</evidence>
<sequence length="433" mass="48570">MRLSAEKLRLLGLFTVWTATTALDAGVGRLPVLGYNTWNAFQCNIDEDLMLNTARLMKSLGLQKAGYEYVNIDDCYSEKNRTSDGYIIEDQVRFKGGMKKLTTAIHKLGFKTGIYSDAGWFTCAGYPGSYGNEDRDIKTFQDWGFTYLKYDNCAIPYDIITQEGIVGRYQRMADAIAKLAKKSKKTPFLYSLCNWGWSQVWIWGKTQGQSWRTTGDISPAWASLANIINFNSFLTQATDFYGRNDLDMLQLGNGNLTFDEAKSHFTAWALMKSPLLIGTDLTKITDETLEILTNREILAINQDPVIGTSISPFRWGFNPDWTYDPLRPAEYWSGPSGKGTVIMMLNVADEPAFMTFNLTESPWLRAGRRYSVRDLWAHTDNGTVIRNITVEAVPAHGVVALLLNDAGSEPKGLEPLCSVLYQCTDKNGTRVGL</sequence>
<dbReference type="InterPro" id="IPR013780">
    <property type="entry name" value="Glyco_hydro_b"/>
</dbReference>
<dbReference type="Pfam" id="PF16499">
    <property type="entry name" value="Melibiase_2"/>
    <property type="match status" value="1"/>
</dbReference>
<keyword evidence="11" id="KW-1185">Reference proteome</keyword>
<dbReference type="PANTHER" id="PTHR11452:SF61">
    <property type="entry name" value="ALPHA-GALACTOSIDASE B-RELATED"/>
    <property type="match status" value="1"/>
</dbReference>
<accession>A0A5C3QK53</accession>
<dbReference type="SUPFAM" id="SSF51011">
    <property type="entry name" value="Glycosyl hydrolase domain"/>
    <property type="match status" value="1"/>
</dbReference>
<comment type="catalytic activity">
    <reaction evidence="1 7">
        <text>Hydrolysis of terminal, non-reducing alpha-D-galactose residues in alpha-D-galactosides, including galactose oligosaccharides, galactomannans and galactolipids.</text>
        <dbReference type="EC" id="3.2.1.22"/>
    </reaction>
</comment>
<dbReference type="Gene3D" id="2.60.40.1180">
    <property type="entry name" value="Golgi alpha-mannosidase II"/>
    <property type="match status" value="1"/>
</dbReference>
<dbReference type="EC" id="3.2.1.22" evidence="3 7"/>
<keyword evidence="7" id="KW-1015">Disulfide bond</keyword>
<evidence type="ECO:0000313" key="11">
    <source>
        <dbReference type="Proteomes" id="UP000305067"/>
    </source>
</evidence>
<dbReference type="GO" id="GO:0004557">
    <property type="term" value="F:alpha-galactosidase activity"/>
    <property type="evidence" value="ECO:0007669"/>
    <property type="project" value="UniProtKB-EC"/>
</dbReference>
<evidence type="ECO:0000256" key="2">
    <source>
        <dbReference type="ARBA" id="ARBA00009743"/>
    </source>
</evidence>
<reference evidence="10 11" key="1">
    <citation type="journal article" date="2019" name="Nat. Ecol. Evol.">
        <title>Megaphylogeny resolves global patterns of mushroom evolution.</title>
        <authorList>
            <person name="Varga T."/>
            <person name="Krizsan K."/>
            <person name="Foldi C."/>
            <person name="Dima B."/>
            <person name="Sanchez-Garcia M."/>
            <person name="Sanchez-Ramirez S."/>
            <person name="Szollosi G.J."/>
            <person name="Szarkandi J.G."/>
            <person name="Papp V."/>
            <person name="Albert L."/>
            <person name="Andreopoulos W."/>
            <person name="Angelini C."/>
            <person name="Antonin V."/>
            <person name="Barry K.W."/>
            <person name="Bougher N.L."/>
            <person name="Buchanan P."/>
            <person name="Buyck B."/>
            <person name="Bense V."/>
            <person name="Catcheside P."/>
            <person name="Chovatia M."/>
            <person name="Cooper J."/>
            <person name="Damon W."/>
            <person name="Desjardin D."/>
            <person name="Finy P."/>
            <person name="Geml J."/>
            <person name="Haridas S."/>
            <person name="Hughes K."/>
            <person name="Justo A."/>
            <person name="Karasinski D."/>
            <person name="Kautmanova I."/>
            <person name="Kiss B."/>
            <person name="Kocsube S."/>
            <person name="Kotiranta H."/>
            <person name="LaButti K.M."/>
            <person name="Lechner B.E."/>
            <person name="Liimatainen K."/>
            <person name="Lipzen A."/>
            <person name="Lukacs Z."/>
            <person name="Mihaltcheva S."/>
            <person name="Morgado L.N."/>
            <person name="Niskanen T."/>
            <person name="Noordeloos M.E."/>
            <person name="Ohm R.A."/>
            <person name="Ortiz-Santana B."/>
            <person name="Ovrebo C."/>
            <person name="Racz N."/>
            <person name="Riley R."/>
            <person name="Savchenko A."/>
            <person name="Shiryaev A."/>
            <person name="Soop K."/>
            <person name="Spirin V."/>
            <person name="Szebenyi C."/>
            <person name="Tomsovsky M."/>
            <person name="Tulloss R.E."/>
            <person name="Uehling J."/>
            <person name="Grigoriev I.V."/>
            <person name="Vagvolgyi C."/>
            <person name="Papp T."/>
            <person name="Martin F.M."/>
            <person name="Miettinen O."/>
            <person name="Hibbett D.S."/>
            <person name="Nagy L.G."/>
        </authorList>
    </citation>
    <scope>NUCLEOTIDE SEQUENCE [LARGE SCALE GENOMIC DNA]</scope>
    <source>
        <strain evidence="10 11">CBS 309.79</strain>
    </source>
</reference>
<proteinExistence type="inferred from homology"/>
<dbReference type="STRING" id="1884261.A0A5C3QK53"/>
<dbReference type="InterPro" id="IPR013785">
    <property type="entry name" value="Aldolase_TIM"/>
</dbReference>
<dbReference type="CDD" id="cd14792">
    <property type="entry name" value="GH27"/>
    <property type="match status" value="1"/>
</dbReference>
<dbReference type="InterPro" id="IPR017853">
    <property type="entry name" value="GH"/>
</dbReference>
<dbReference type="InterPro" id="IPR002241">
    <property type="entry name" value="Glyco_hydro_27"/>
</dbReference>
<feature type="domain" description="Alpha galactosidase C-terminal" evidence="9">
    <location>
        <begin position="328"/>
        <end position="403"/>
    </location>
</feature>
<dbReference type="GO" id="GO:0005975">
    <property type="term" value="P:carbohydrate metabolic process"/>
    <property type="evidence" value="ECO:0007669"/>
    <property type="project" value="InterPro"/>
</dbReference>
<organism evidence="10 11">
    <name type="scientific">Pterulicium gracile</name>
    <dbReference type="NCBI Taxonomy" id="1884261"/>
    <lineage>
        <taxon>Eukaryota</taxon>
        <taxon>Fungi</taxon>
        <taxon>Dikarya</taxon>
        <taxon>Basidiomycota</taxon>
        <taxon>Agaricomycotina</taxon>
        <taxon>Agaricomycetes</taxon>
        <taxon>Agaricomycetidae</taxon>
        <taxon>Agaricales</taxon>
        <taxon>Pleurotineae</taxon>
        <taxon>Pterulaceae</taxon>
        <taxon>Pterulicium</taxon>
    </lineage>
</organism>
<dbReference type="Gene3D" id="3.20.20.70">
    <property type="entry name" value="Aldolase class I"/>
    <property type="match status" value="1"/>
</dbReference>
<dbReference type="Pfam" id="PF17801">
    <property type="entry name" value="Melibiase_C"/>
    <property type="match status" value="1"/>
</dbReference>
<dbReference type="AlphaFoldDB" id="A0A5C3QK53"/>
<comment type="similarity">
    <text evidence="2 7">Belongs to the glycosyl hydrolase 27 family.</text>
</comment>
<evidence type="ECO:0000256" key="7">
    <source>
        <dbReference type="RuleBase" id="RU361168"/>
    </source>
</evidence>
<feature type="signal peptide" evidence="8">
    <location>
        <begin position="1"/>
        <end position="22"/>
    </location>
</feature>
<evidence type="ECO:0000256" key="4">
    <source>
        <dbReference type="ARBA" id="ARBA00022729"/>
    </source>
</evidence>
<evidence type="ECO:0000313" key="10">
    <source>
        <dbReference type="EMBL" id="TFL01530.1"/>
    </source>
</evidence>
<evidence type="ECO:0000256" key="6">
    <source>
        <dbReference type="ARBA" id="ARBA00023295"/>
    </source>
</evidence>
<name>A0A5C3QK53_9AGAR</name>
<keyword evidence="5 7" id="KW-0378">Hydrolase</keyword>
<dbReference type="Proteomes" id="UP000305067">
    <property type="component" value="Unassembled WGS sequence"/>
</dbReference>
<evidence type="ECO:0000259" key="9">
    <source>
        <dbReference type="Pfam" id="PF17801"/>
    </source>
</evidence>
<keyword evidence="4 8" id="KW-0732">Signal</keyword>
<dbReference type="SUPFAM" id="SSF51445">
    <property type="entry name" value="(Trans)glycosidases"/>
    <property type="match status" value="1"/>
</dbReference>
<dbReference type="InterPro" id="IPR041233">
    <property type="entry name" value="Melibiase_C"/>
</dbReference>
<dbReference type="EMBL" id="ML178824">
    <property type="protein sequence ID" value="TFL01530.1"/>
    <property type="molecule type" value="Genomic_DNA"/>
</dbReference>
<evidence type="ECO:0000256" key="8">
    <source>
        <dbReference type="SAM" id="SignalP"/>
    </source>
</evidence>
<protein>
    <recommendedName>
        <fullName evidence="3 7">Alpha-galactosidase</fullName>
        <ecNumber evidence="3 7">3.2.1.22</ecNumber>
    </recommendedName>
    <alternativeName>
        <fullName evidence="7">Melibiase</fullName>
    </alternativeName>
</protein>
<keyword evidence="6 7" id="KW-0326">Glycosidase</keyword>
<dbReference type="PRINTS" id="PR00740">
    <property type="entry name" value="GLHYDRLASE27"/>
</dbReference>